<sequence length="62" mass="7023">MRRATQESIKSQREWEDRQRFRQRTGEGQNIYEEGGGSNARGGSSGSGSSRLRLSESEDRAF</sequence>
<feature type="compositionally biased region" description="Basic and acidic residues" evidence="1">
    <location>
        <begin position="10"/>
        <end position="20"/>
    </location>
</feature>
<comment type="caution">
    <text evidence="2">The sequence shown here is derived from an EMBL/GenBank/DDBJ whole genome shotgun (WGS) entry which is preliminary data.</text>
</comment>
<gene>
    <name evidence="2" type="ORF">G2W53_033037</name>
</gene>
<reference evidence="2" key="1">
    <citation type="submission" date="2020-09" db="EMBL/GenBank/DDBJ databases">
        <title>Genome-Enabled Discovery of Anthraquinone Biosynthesis in Senna tora.</title>
        <authorList>
            <person name="Kang S.-H."/>
            <person name="Pandey R.P."/>
            <person name="Lee C.-M."/>
            <person name="Sim J.-S."/>
            <person name="Jeong J.-T."/>
            <person name="Choi B.-S."/>
            <person name="Jung M."/>
            <person name="Ginzburg D."/>
            <person name="Zhao K."/>
            <person name="Won S.Y."/>
            <person name="Oh T.-J."/>
            <person name="Yu Y."/>
            <person name="Kim N.-H."/>
            <person name="Lee O.R."/>
            <person name="Lee T.-H."/>
            <person name="Bashyal P."/>
            <person name="Kim T.-S."/>
            <person name="Lee W.-H."/>
            <person name="Kawkins C."/>
            <person name="Kim C.-K."/>
            <person name="Kim J.S."/>
            <person name="Ahn B.O."/>
            <person name="Rhee S.Y."/>
            <person name="Sohng J.K."/>
        </authorList>
    </citation>
    <scope>NUCLEOTIDE SEQUENCE</scope>
    <source>
        <tissue evidence="2">Leaf</tissue>
    </source>
</reference>
<feature type="compositionally biased region" description="Basic and acidic residues" evidence="1">
    <location>
        <begin position="53"/>
        <end position="62"/>
    </location>
</feature>
<protein>
    <submittedName>
        <fullName evidence="2">Uncharacterized protein</fullName>
    </submittedName>
</protein>
<feature type="compositionally biased region" description="Gly residues" evidence="1">
    <location>
        <begin position="34"/>
        <end position="46"/>
    </location>
</feature>
<feature type="region of interest" description="Disordered" evidence="1">
    <location>
        <begin position="1"/>
        <end position="62"/>
    </location>
</feature>
<accession>A0A834WAP0</accession>
<evidence type="ECO:0000256" key="1">
    <source>
        <dbReference type="SAM" id="MobiDB-lite"/>
    </source>
</evidence>
<evidence type="ECO:0000313" key="2">
    <source>
        <dbReference type="EMBL" id="KAF7812061.1"/>
    </source>
</evidence>
<organism evidence="2 3">
    <name type="scientific">Senna tora</name>
    <dbReference type="NCBI Taxonomy" id="362788"/>
    <lineage>
        <taxon>Eukaryota</taxon>
        <taxon>Viridiplantae</taxon>
        <taxon>Streptophyta</taxon>
        <taxon>Embryophyta</taxon>
        <taxon>Tracheophyta</taxon>
        <taxon>Spermatophyta</taxon>
        <taxon>Magnoliopsida</taxon>
        <taxon>eudicotyledons</taxon>
        <taxon>Gunneridae</taxon>
        <taxon>Pentapetalae</taxon>
        <taxon>rosids</taxon>
        <taxon>fabids</taxon>
        <taxon>Fabales</taxon>
        <taxon>Fabaceae</taxon>
        <taxon>Caesalpinioideae</taxon>
        <taxon>Cassia clade</taxon>
        <taxon>Senna</taxon>
    </lineage>
</organism>
<keyword evidence="3" id="KW-1185">Reference proteome</keyword>
<dbReference type="EMBL" id="JAAIUW010000010">
    <property type="protein sequence ID" value="KAF7812061.1"/>
    <property type="molecule type" value="Genomic_DNA"/>
</dbReference>
<dbReference type="AlphaFoldDB" id="A0A834WAP0"/>
<evidence type="ECO:0000313" key="3">
    <source>
        <dbReference type="Proteomes" id="UP000634136"/>
    </source>
</evidence>
<name>A0A834WAP0_9FABA</name>
<dbReference type="Proteomes" id="UP000634136">
    <property type="component" value="Unassembled WGS sequence"/>
</dbReference>
<proteinExistence type="predicted"/>